<keyword evidence="7 19" id="KW-1003">Cell membrane</keyword>
<evidence type="ECO:0000256" key="14">
    <source>
        <dbReference type="ARBA" id="ARBA00025228"/>
    </source>
</evidence>
<dbReference type="PANTHER" id="PTHR34148">
    <property type="entry name" value="ADENOSYLCOBINAMIDE-GDP RIBAZOLETRANSFERASE"/>
    <property type="match status" value="1"/>
</dbReference>
<evidence type="ECO:0000256" key="5">
    <source>
        <dbReference type="ARBA" id="ARBA00013200"/>
    </source>
</evidence>
<organism evidence="20 21">
    <name type="scientific">Sulfitobacter geojensis</name>
    <dbReference type="NCBI Taxonomy" id="1342299"/>
    <lineage>
        <taxon>Bacteria</taxon>
        <taxon>Pseudomonadati</taxon>
        <taxon>Pseudomonadota</taxon>
        <taxon>Alphaproteobacteria</taxon>
        <taxon>Rhodobacterales</taxon>
        <taxon>Roseobacteraceae</taxon>
        <taxon>Sulfitobacter</taxon>
    </lineage>
</organism>
<evidence type="ECO:0000256" key="3">
    <source>
        <dbReference type="ARBA" id="ARBA00004663"/>
    </source>
</evidence>
<feature type="transmembrane region" description="Helical" evidence="19">
    <location>
        <begin position="121"/>
        <end position="144"/>
    </location>
</feature>
<dbReference type="GO" id="GO:0051073">
    <property type="term" value="F:adenosylcobinamide-GDP ribazoletransferase activity"/>
    <property type="evidence" value="ECO:0007669"/>
    <property type="project" value="UniProtKB-UniRule"/>
</dbReference>
<evidence type="ECO:0000256" key="10">
    <source>
        <dbReference type="ARBA" id="ARBA00022692"/>
    </source>
</evidence>
<evidence type="ECO:0000256" key="1">
    <source>
        <dbReference type="ARBA" id="ARBA00001946"/>
    </source>
</evidence>
<keyword evidence="9 19" id="KW-0808">Transferase</keyword>
<comment type="caution">
    <text evidence="20">The sequence shown here is derived from an EMBL/GenBank/DDBJ whole genome shotgun (WGS) entry which is preliminary data.</text>
</comment>
<comment type="cofactor">
    <cofactor evidence="1 19">
        <name>Mg(2+)</name>
        <dbReference type="ChEBI" id="CHEBI:18420"/>
    </cofactor>
</comment>
<protein>
    <recommendedName>
        <fullName evidence="6 19">Adenosylcobinamide-GDP ribazoletransferase</fullName>
        <ecNumber evidence="5 19">2.7.8.26</ecNumber>
    </recommendedName>
    <alternativeName>
        <fullName evidence="16 19">Cobalamin synthase</fullName>
    </alternativeName>
    <alternativeName>
        <fullName evidence="15 19">Cobalamin-5'-phosphate synthase</fullName>
    </alternativeName>
</protein>
<evidence type="ECO:0000313" key="20">
    <source>
        <dbReference type="EMBL" id="MBM1713082.1"/>
    </source>
</evidence>
<dbReference type="EC" id="2.7.8.26" evidence="5 19"/>
<comment type="pathway">
    <text evidence="3 19">Cofactor biosynthesis; adenosylcobalamin biosynthesis; adenosylcobalamin from cob(II)yrinate a,c-diamide: step 7/7.</text>
</comment>
<dbReference type="NCBIfam" id="TIGR00317">
    <property type="entry name" value="cobS"/>
    <property type="match status" value="1"/>
</dbReference>
<comment type="subcellular location">
    <subcellularLocation>
        <location evidence="2 19">Cell membrane</location>
        <topology evidence="2 19">Multi-pass membrane protein</topology>
    </subcellularLocation>
</comment>
<feature type="transmembrane region" description="Helical" evidence="19">
    <location>
        <begin position="73"/>
        <end position="91"/>
    </location>
</feature>
<dbReference type="AlphaFoldDB" id="A0AAE3B591"/>
<dbReference type="HAMAP" id="MF_00719">
    <property type="entry name" value="CobS"/>
    <property type="match status" value="1"/>
</dbReference>
<feature type="transmembrane region" description="Helical" evidence="19">
    <location>
        <begin position="150"/>
        <end position="171"/>
    </location>
</feature>
<evidence type="ECO:0000256" key="2">
    <source>
        <dbReference type="ARBA" id="ARBA00004651"/>
    </source>
</evidence>
<evidence type="ECO:0000256" key="12">
    <source>
        <dbReference type="ARBA" id="ARBA00022989"/>
    </source>
</evidence>
<dbReference type="InterPro" id="IPR003805">
    <property type="entry name" value="CobS"/>
</dbReference>
<feature type="transmembrane region" description="Helical" evidence="19">
    <location>
        <begin position="45"/>
        <end position="67"/>
    </location>
</feature>
<feature type="transmembrane region" description="Helical" evidence="19">
    <location>
        <begin position="192"/>
        <end position="223"/>
    </location>
</feature>
<comment type="function">
    <text evidence="14 19">Joins adenosylcobinamide-GDP and alpha-ribazole to generate adenosylcobalamin (Ado-cobalamin). Also synthesizes adenosylcobalamin 5'-phosphate from adenosylcobinamide-GDP and alpha-ribazole 5'-phosphate.</text>
</comment>
<keyword evidence="11 19" id="KW-0460">Magnesium</keyword>
<dbReference type="GO" id="GO:0008818">
    <property type="term" value="F:cobalamin 5'-phosphate synthase activity"/>
    <property type="evidence" value="ECO:0007669"/>
    <property type="project" value="UniProtKB-UniRule"/>
</dbReference>
<evidence type="ECO:0000256" key="19">
    <source>
        <dbReference type="HAMAP-Rule" id="MF_00719"/>
    </source>
</evidence>
<evidence type="ECO:0000256" key="9">
    <source>
        <dbReference type="ARBA" id="ARBA00022679"/>
    </source>
</evidence>
<evidence type="ECO:0000256" key="6">
    <source>
        <dbReference type="ARBA" id="ARBA00015850"/>
    </source>
</evidence>
<dbReference type="PANTHER" id="PTHR34148:SF1">
    <property type="entry name" value="ADENOSYLCOBINAMIDE-GDP RIBAZOLETRANSFERASE"/>
    <property type="match status" value="1"/>
</dbReference>
<evidence type="ECO:0000256" key="17">
    <source>
        <dbReference type="ARBA" id="ARBA00048623"/>
    </source>
</evidence>
<keyword evidence="8 19" id="KW-0169">Cobalamin biosynthesis</keyword>
<evidence type="ECO:0000256" key="18">
    <source>
        <dbReference type="ARBA" id="ARBA00049504"/>
    </source>
</evidence>
<keyword evidence="10 19" id="KW-0812">Transmembrane</keyword>
<dbReference type="GO" id="GO:0009236">
    <property type="term" value="P:cobalamin biosynthetic process"/>
    <property type="evidence" value="ECO:0007669"/>
    <property type="project" value="UniProtKB-UniRule"/>
</dbReference>
<gene>
    <name evidence="19 20" type="primary">cobS</name>
    <name evidence="20" type="ORF">JQV55_05870</name>
</gene>
<comment type="catalytic activity">
    <reaction evidence="18 19">
        <text>alpha-ribazole 5'-phosphate + adenosylcob(III)inamide-GDP = adenosylcob(III)alamin 5'-phosphate + GMP + H(+)</text>
        <dbReference type="Rhea" id="RHEA:23560"/>
        <dbReference type="ChEBI" id="CHEBI:15378"/>
        <dbReference type="ChEBI" id="CHEBI:57918"/>
        <dbReference type="ChEBI" id="CHEBI:58115"/>
        <dbReference type="ChEBI" id="CHEBI:60487"/>
        <dbReference type="ChEBI" id="CHEBI:60493"/>
        <dbReference type="EC" id="2.7.8.26"/>
    </reaction>
</comment>
<dbReference type="Pfam" id="PF02654">
    <property type="entry name" value="CobS"/>
    <property type="match status" value="1"/>
</dbReference>
<comment type="catalytic activity">
    <reaction evidence="17 19">
        <text>alpha-ribazole + adenosylcob(III)inamide-GDP = adenosylcob(III)alamin + GMP + H(+)</text>
        <dbReference type="Rhea" id="RHEA:16049"/>
        <dbReference type="ChEBI" id="CHEBI:10329"/>
        <dbReference type="ChEBI" id="CHEBI:15378"/>
        <dbReference type="ChEBI" id="CHEBI:18408"/>
        <dbReference type="ChEBI" id="CHEBI:58115"/>
        <dbReference type="ChEBI" id="CHEBI:60487"/>
        <dbReference type="EC" id="2.7.8.26"/>
    </reaction>
</comment>
<keyword evidence="12 19" id="KW-1133">Transmembrane helix</keyword>
<evidence type="ECO:0000256" key="16">
    <source>
        <dbReference type="ARBA" id="ARBA00032853"/>
    </source>
</evidence>
<evidence type="ECO:0000256" key="13">
    <source>
        <dbReference type="ARBA" id="ARBA00023136"/>
    </source>
</evidence>
<evidence type="ECO:0000256" key="4">
    <source>
        <dbReference type="ARBA" id="ARBA00010561"/>
    </source>
</evidence>
<evidence type="ECO:0000256" key="11">
    <source>
        <dbReference type="ARBA" id="ARBA00022842"/>
    </source>
</evidence>
<accession>A0AAE3B591</accession>
<dbReference type="EMBL" id="JAFBRM010000001">
    <property type="protein sequence ID" value="MBM1713082.1"/>
    <property type="molecule type" value="Genomic_DNA"/>
</dbReference>
<evidence type="ECO:0000256" key="8">
    <source>
        <dbReference type="ARBA" id="ARBA00022573"/>
    </source>
</evidence>
<dbReference type="GO" id="GO:0005886">
    <property type="term" value="C:plasma membrane"/>
    <property type="evidence" value="ECO:0007669"/>
    <property type="project" value="UniProtKB-SubCell"/>
</dbReference>
<sequence length="256" mass="26291">MTGNDIADFRPRLADLTTALGLLTRLPLPLSVFTKDQTRVPAHAAWAYPLVGLVIASLSALAGWVALSFGLPSTAAALFVLLASIASTGAMHEDGLADCADGFWGGWTRDRRLEIMKDSQIGTYGVVALVLSLGLRFAALAALIASGGYLMALICAAVMSRAAMVAVMYALPAARPAGLSGATGRPPKHAMALAVLFGVVLVGWVLPMALIAVLAVTFGVALVARAKIGGQTGDVLGATQQITEITVLLTALAALQ</sequence>
<keyword evidence="13 19" id="KW-0472">Membrane</keyword>
<name>A0AAE3B591_9RHOB</name>
<comment type="similarity">
    <text evidence="4 19">Belongs to the CobS family.</text>
</comment>
<dbReference type="Proteomes" id="UP000732193">
    <property type="component" value="Unassembled WGS sequence"/>
</dbReference>
<evidence type="ECO:0000256" key="15">
    <source>
        <dbReference type="ARBA" id="ARBA00032605"/>
    </source>
</evidence>
<keyword evidence="21" id="KW-1185">Reference proteome</keyword>
<proteinExistence type="inferred from homology"/>
<dbReference type="RefSeq" id="WP_203241540.1">
    <property type="nucleotide sequence ID" value="NZ_JAFBRH010000001.1"/>
</dbReference>
<reference evidence="20 21" key="1">
    <citation type="submission" date="2021-01" db="EMBL/GenBank/DDBJ databases">
        <title>Diatom-associated Roseobacters Show Island Model of Population Structure.</title>
        <authorList>
            <person name="Qu L."/>
            <person name="Feng X."/>
            <person name="Chen Y."/>
            <person name="Li L."/>
            <person name="Wang X."/>
            <person name="Hu Z."/>
            <person name="Wang H."/>
            <person name="Luo H."/>
        </authorList>
    </citation>
    <scope>NUCLEOTIDE SEQUENCE [LARGE SCALE GENOMIC DNA]</scope>
    <source>
        <strain evidence="20 21">TR60-84</strain>
    </source>
</reference>
<evidence type="ECO:0000313" key="21">
    <source>
        <dbReference type="Proteomes" id="UP000732193"/>
    </source>
</evidence>
<evidence type="ECO:0000256" key="7">
    <source>
        <dbReference type="ARBA" id="ARBA00022475"/>
    </source>
</evidence>